<proteinExistence type="predicted"/>
<comment type="caution">
    <text evidence="1">The sequence shown here is derived from an EMBL/GenBank/DDBJ whole genome shotgun (WGS) entry which is preliminary data.</text>
</comment>
<accession>A0A2W1NIM6</accession>
<evidence type="ECO:0000313" key="2">
    <source>
        <dbReference type="Proteomes" id="UP000249248"/>
    </source>
</evidence>
<keyword evidence="2" id="KW-1185">Reference proteome</keyword>
<dbReference type="EMBL" id="QKSB01000002">
    <property type="protein sequence ID" value="PZE17786.1"/>
    <property type="molecule type" value="Genomic_DNA"/>
</dbReference>
<organism evidence="1 2">
    <name type="scientific">Putridiphycobacter roseus</name>
    <dbReference type="NCBI Taxonomy" id="2219161"/>
    <lineage>
        <taxon>Bacteria</taxon>
        <taxon>Pseudomonadati</taxon>
        <taxon>Bacteroidota</taxon>
        <taxon>Flavobacteriia</taxon>
        <taxon>Flavobacteriales</taxon>
        <taxon>Crocinitomicaceae</taxon>
        <taxon>Putridiphycobacter</taxon>
    </lineage>
</organism>
<dbReference type="RefSeq" id="WP_111061937.1">
    <property type="nucleotide sequence ID" value="NZ_JBHUCU010000002.1"/>
</dbReference>
<dbReference type="AlphaFoldDB" id="A0A2W1NIM6"/>
<protein>
    <submittedName>
        <fullName evidence="1">Uncharacterized protein</fullName>
    </submittedName>
</protein>
<sequence length="62" mass="7324">MDNIEKFQKLKRINEIKTILNRGEIEDVFSIEKQSISLFSNVKDLSFLGSVLVKIYKKMFKK</sequence>
<name>A0A2W1NIM6_9FLAO</name>
<gene>
    <name evidence="1" type="ORF">DNU06_03980</name>
</gene>
<reference evidence="1 2" key="1">
    <citation type="submission" date="2018-06" db="EMBL/GenBank/DDBJ databases">
        <title>The draft genome sequence of Crocinitomix sp. SM1701.</title>
        <authorList>
            <person name="Zhang X."/>
        </authorList>
    </citation>
    <scope>NUCLEOTIDE SEQUENCE [LARGE SCALE GENOMIC DNA]</scope>
    <source>
        <strain evidence="1 2">SM1701</strain>
    </source>
</reference>
<evidence type="ECO:0000313" key="1">
    <source>
        <dbReference type="EMBL" id="PZE17786.1"/>
    </source>
</evidence>
<dbReference type="Proteomes" id="UP000249248">
    <property type="component" value="Unassembled WGS sequence"/>
</dbReference>